<accession>A0AAU7CM34</accession>
<sequence>MEEIARLASRVYAHGTDEVPDSLPSEPSPTDVVDTVQLQPELTRSEDDFRATLSRESPILAGVHENSEIRSIQEALAESIFQHVLRNFVAESIEGKVIGFTGDGPYQQSDLESLATKLGATPDQFDRAYTELDWVIIGKADYDVDYLDEAVKTGDIQFFTQEEFIGVILFGEESLAKIAIRKDTKEHDGIRLVEDLIVYSKVESVKTSMKGAIQTVCQAEDKPVRTETACIPGKTVTTSKTSPGAPTNKPIEVQSKRFINVDSSASAEALLRWPTFDSDAPRHELDEANGWSEESALRMLGYTVAKGVSLRRRQSALESGVRTLGLRRVVGHLAWLIRLHSKNSRRQSAVSNWEHDLDWLKSRYGST</sequence>
<dbReference type="EMBL" id="CP155447">
    <property type="protein sequence ID" value="XBH06592.1"/>
    <property type="molecule type" value="Genomic_DNA"/>
</dbReference>
<evidence type="ECO:0000313" key="1">
    <source>
        <dbReference type="EMBL" id="XBH06592.1"/>
    </source>
</evidence>
<organism evidence="1">
    <name type="scientific">Singulisphaera sp. Ch08</name>
    <dbReference type="NCBI Taxonomy" id="3120278"/>
    <lineage>
        <taxon>Bacteria</taxon>
        <taxon>Pseudomonadati</taxon>
        <taxon>Planctomycetota</taxon>
        <taxon>Planctomycetia</taxon>
        <taxon>Isosphaerales</taxon>
        <taxon>Isosphaeraceae</taxon>
        <taxon>Singulisphaera</taxon>
    </lineage>
</organism>
<proteinExistence type="predicted"/>
<gene>
    <name evidence="1" type="ORF">V5E97_11285</name>
</gene>
<dbReference type="AlphaFoldDB" id="A0AAU7CM34"/>
<reference evidence="1" key="1">
    <citation type="submission" date="2024-05" db="EMBL/GenBank/DDBJ databases">
        <title>Planctomycetes of the genus Singulisphaera possess chitinolytic capabilities.</title>
        <authorList>
            <person name="Ivanova A."/>
        </authorList>
    </citation>
    <scope>NUCLEOTIDE SEQUENCE</scope>
    <source>
        <strain evidence="1">Ch08T</strain>
    </source>
</reference>
<name>A0AAU7CM34_9BACT</name>
<protein>
    <submittedName>
        <fullName evidence="1">Uncharacterized protein</fullName>
    </submittedName>
</protein>
<dbReference type="RefSeq" id="WP_406699443.1">
    <property type="nucleotide sequence ID" value="NZ_CP155447.1"/>
</dbReference>